<dbReference type="Proteomes" id="UP000317650">
    <property type="component" value="Chromosome 8"/>
</dbReference>
<proteinExistence type="predicted"/>
<feature type="region of interest" description="Disordered" evidence="1">
    <location>
        <begin position="42"/>
        <end position="94"/>
    </location>
</feature>
<sequence length="131" mass="14401">METLHLDPVVPPSSSSSASTAPRGLFTAADLAAAERLVQLSANSGTLSVTATAEDRTSSSSPRSVNARPPPQVTIPMENVEEDDDEEIRPRRRTPRYRPIADIYAATRPVDRVTRMCGVQRREKKRTRGED</sequence>
<keyword evidence="3" id="KW-1185">Reference proteome</keyword>
<feature type="region of interest" description="Disordered" evidence="1">
    <location>
        <begin position="1"/>
        <end position="22"/>
    </location>
</feature>
<feature type="compositionally biased region" description="Low complexity" evidence="1">
    <location>
        <begin position="12"/>
        <end position="22"/>
    </location>
</feature>
<reference evidence="2 3" key="1">
    <citation type="journal article" date="2019" name="Nat. Plants">
        <title>Genome sequencing of Musa balbisiana reveals subgenome evolution and function divergence in polyploid bananas.</title>
        <authorList>
            <person name="Yao X."/>
        </authorList>
    </citation>
    <scope>NUCLEOTIDE SEQUENCE [LARGE SCALE GENOMIC DNA]</scope>
    <source>
        <strain evidence="3">cv. DH-PKW</strain>
        <tissue evidence="2">Leaves</tissue>
    </source>
</reference>
<evidence type="ECO:0000313" key="3">
    <source>
        <dbReference type="Proteomes" id="UP000317650"/>
    </source>
</evidence>
<evidence type="ECO:0000256" key="1">
    <source>
        <dbReference type="SAM" id="MobiDB-lite"/>
    </source>
</evidence>
<dbReference type="AlphaFoldDB" id="A0A4S8K8E2"/>
<comment type="caution">
    <text evidence="2">The sequence shown here is derived from an EMBL/GenBank/DDBJ whole genome shotgun (WGS) entry which is preliminary data.</text>
</comment>
<accession>A0A4S8K8E2</accession>
<protein>
    <submittedName>
        <fullName evidence="2">Uncharacterized protein</fullName>
    </submittedName>
</protein>
<name>A0A4S8K8E2_MUSBA</name>
<dbReference type="EMBL" id="PYDT01000002">
    <property type="protein sequence ID" value="THU71244.1"/>
    <property type="molecule type" value="Genomic_DNA"/>
</dbReference>
<organism evidence="2 3">
    <name type="scientific">Musa balbisiana</name>
    <name type="common">Banana</name>
    <dbReference type="NCBI Taxonomy" id="52838"/>
    <lineage>
        <taxon>Eukaryota</taxon>
        <taxon>Viridiplantae</taxon>
        <taxon>Streptophyta</taxon>
        <taxon>Embryophyta</taxon>
        <taxon>Tracheophyta</taxon>
        <taxon>Spermatophyta</taxon>
        <taxon>Magnoliopsida</taxon>
        <taxon>Liliopsida</taxon>
        <taxon>Zingiberales</taxon>
        <taxon>Musaceae</taxon>
        <taxon>Musa</taxon>
    </lineage>
</organism>
<feature type="compositionally biased region" description="Polar residues" evidence="1">
    <location>
        <begin position="42"/>
        <end position="51"/>
    </location>
</feature>
<dbReference type="PANTHER" id="PTHR35167:SF3">
    <property type="entry name" value="OS05G0216466 PROTEIN"/>
    <property type="match status" value="1"/>
</dbReference>
<dbReference type="PANTHER" id="PTHR35167">
    <property type="entry name" value="OS05G0216466 PROTEIN"/>
    <property type="match status" value="1"/>
</dbReference>
<evidence type="ECO:0000313" key="2">
    <source>
        <dbReference type="EMBL" id="THU71244.1"/>
    </source>
</evidence>
<gene>
    <name evidence="2" type="ORF">C4D60_Mb08t33520</name>
</gene>